<dbReference type="Gene3D" id="3.90.79.10">
    <property type="entry name" value="Nucleoside Triphosphate Pyrophosphohydrolase"/>
    <property type="match status" value="1"/>
</dbReference>
<keyword evidence="2" id="KW-0378">Hydrolase</keyword>
<dbReference type="InterPro" id="IPR020084">
    <property type="entry name" value="NUDIX_hydrolase_CS"/>
</dbReference>
<dbReference type="PANTHER" id="PTHR43046:SF15">
    <property type="entry name" value="MUTT_NUDIX FAMILY PROTEIN"/>
    <property type="match status" value="1"/>
</dbReference>
<dbReference type="InterPro" id="IPR015797">
    <property type="entry name" value="NUDIX_hydrolase-like_dom_sf"/>
</dbReference>
<sequence length="182" mass="21021">MQLISHLVHKSLAEHNLICPRSVNHLRVLERQAARAIVQRDQKLLMMYTERYDDFSFPGGGIDPAEGPKTALVRELSEETGAREIEVQEAFGKVTEFVPTWKKDWDVMYQTSFWYFCAIAQQLGNNHLEDYEQANGMHAMWVTPDEALQHNRRVIEKKPSSMGLSIHRETIVLEKLRDTLIG</sequence>
<gene>
    <name evidence="4" type="ORF">FM042_00880</name>
</gene>
<organism evidence="4 5">
    <name type="scientific">Aliidiomarina halalkaliphila</name>
    <dbReference type="NCBI Taxonomy" id="2593535"/>
    <lineage>
        <taxon>Bacteria</taxon>
        <taxon>Pseudomonadati</taxon>
        <taxon>Pseudomonadota</taxon>
        <taxon>Gammaproteobacteria</taxon>
        <taxon>Alteromonadales</taxon>
        <taxon>Idiomarinaceae</taxon>
        <taxon>Aliidiomarina</taxon>
    </lineage>
</organism>
<dbReference type="EMBL" id="VJWL01000001">
    <property type="protein sequence ID" value="TRW49451.1"/>
    <property type="molecule type" value="Genomic_DNA"/>
</dbReference>
<accession>A0A552X346</accession>
<dbReference type="OrthoDB" id="9804442at2"/>
<evidence type="ECO:0000259" key="3">
    <source>
        <dbReference type="PROSITE" id="PS51462"/>
    </source>
</evidence>
<evidence type="ECO:0000256" key="2">
    <source>
        <dbReference type="ARBA" id="ARBA00022801"/>
    </source>
</evidence>
<dbReference type="InterPro" id="IPR000086">
    <property type="entry name" value="NUDIX_hydrolase_dom"/>
</dbReference>
<keyword evidence="5" id="KW-1185">Reference proteome</keyword>
<dbReference type="Proteomes" id="UP000320359">
    <property type="component" value="Unassembled WGS sequence"/>
</dbReference>
<proteinExistence type="predicted"/>
<feature type="domain" description="Nudix hydrolase" evidence="3">
    <location>
        <begin position="29"/>
        <end position="166"/>
    </location>
</feature>
<reference evidence="4 5" key="1">
    <citation type="submission" date="2019-07" db="EMBL/GenBank/DDBJ databases">
        <authorList>
            <person name="Yang M."/>
            <person name="Zhao D."/>
            <person name="Xiang H."/>
        </authorList>
    </citation>
    <scope>NUCLEOTIDE SEQUENCE [LARGE SCALE GENOMIC DNA]</scope>
    <source>
        <strain evidence="4 5">IM1326</strain>
    </source>
</reference>
<dbReference type="Pfam" id="PF00293">
    <property type="entry name" value="NUDIX"/>
    <property type="match status" value="1"/>
</dbReference>
<evidence type="ECO:0000313" key="4">
    <source>
        <dbReference type="EMBL" id="TRW49451.1"/>
    </source>
</evidence>
<comment type="caution">
    <text evidence="4">The sequence shown here is derived from an EMBL/GenBank/DDBJ whole genome shotgun (WGS) entry which is preliminary data.</text>
</comment>
<dbReference type="PROSITE" id="PS00893">
    <property type="entry name" value="NUDIX_BOX"/>
    <property type="match status" value="1"/>
</dbReference>
<dbReference type="AlphaFoldDB" id="A0A552X346"/>
<dbReference type="SUPFAM" id="SSF55811">
    <property type="entry name" value="Nudix"/>
    <property type="match status" value="1"/>
</dbReference>
<evidence type="ECO:0000256" key="1">
    <source>
        <dbReference type="ARBA" id="ARBA00001946"/>
    </source>
</evidence>
<name>A0A552X346_9GAMM</name>
<evidence type="ECO:0000313" key="5">
    <source>
        <dbReference type="Proteomes" id="UP000320359"/>
    </source>
</evidence>
<comment type="cofactor">
    <cofactor evidence="1">
        <name>Mg(2+)</name>
        <dbReference type="ChEBI" id="CHEBI:18420"/>
    </cofactor>
</comment>
<protein>
    <submittedName>
        <fullName evidence="4">NUDIX domain-containing protein</fullName>
    </submittedName>
</protein>
<dbReference type="PROSITE" id="PS51462">
    <property type="entry name" value="NUDIX"/>
    <property type="match status" value="1"/>
</dbReference>
<dbReference type="PANTHER" id="PTHR43046">
    <property type="entry name" value="GDP-MANNOSE MANNOSYL HYDROLASE"/>
    <property type="match status" value="1"/>
</dbReference>
<dbReference type="GO" id="GO:0016787">
    <property type="term" value="F:hydrolase activity"/>
    <property type="evidence" value="ECO:0007669"/>
    <property type="project" value="UniProtKB-KW"/>
</dbReference>
<dbReference type="RefSeq" id="WP_143233873.1">
    <property type="nucleotide sequence ID" value="NZ_VJWL01000001.1"/>
</dbReference>